<protein>
    <recommendedName>
        <fullName evidence="10">Cytochrome P450</fullName>
    </recommendedName>
</protein>
<evidence type="ECO:0000256" key="4">
    <source>
        <dbReference type="ARBA" id="ARBA00023002"/>
    </source>
</evidence>
<feature type="transmembrane region" description="Helical" evidence="7">
    <location>
        <begin position="27"/>
        <end position="46"/>
    </location>
</feature>
<dbReference type="EMBL" id="RBNI01006874">
    <property type="protein sequence ID" value="RUP45710.1"/>
    <property type="molecule type" value="Genomic_DNA"/>
</dbReference>
<dbReference type="GO" id="GO:0016705">
    <property type="term" value="F:oxidoreductase activity, acting on paired donors, with incorporation or reduction of molecular oxygen"/>
    <property type="evidence" value="ECO:0007669"/>
    <property type="project" value="InterPro"/>
</dbReference>
<dbReference type="InterPro" id="IPR036396">
    <property type="entry name" value="Cyt_P450_sf"/>
</dbReference>
<evidence type="ECO:0000256" key="2">
    <source>
        <dbReference type="ARBA" id="ARBA00022617"/>
    </source>
</evidence>
<evidence type="ECO:0000256" key="1">
    <source>
        <dbReference type="ARBA" id="ARBA00010617"/>
    </source>
</evidence>
<dbReference type="GO" id="GO:0004497">
    <property type="term" value="F:monooxygenase activity"/>
    <property type="evidence" value="ECO:0007669"/>
    <property type="project" value="UniProtKB-KW"/>
</dbReference>
<keyword evidence="2" id="KW-0349">Heme</keyword>
<sequence>MSYSLSPPTFLPDWLLPPASSLHHRPSISVAVAAVVAGLGLAYYVYADVLELNKPAGWRAVPRISGLAYTASLVAGMSIPERYGFLFRDVLLKHGLARGNLGISVILTVGDPDMARQVLNNIGMHAVIYPNSQSFFMSQRPPTAITPHQDDFPKMTTGSNRPDDLISRFFGTNLVSSNGVTWRRQRRIANPAFHRGWNTEIFAERAGVLVENIRRAITTGEDEVEMVDMFQRLTLDVLGKAVFGYNFAGLENPNSEYIQIYNEIVKLSGQPINLFFPFITQYLRPGLDSKIVRFDDMLYRIIDHKREEILRAAAERGGQPMTPEEEKGADLLALMLQACNAEEEGRRMDRKELRVRLVGLLLLCVWAWETYAWSFNWI</sequence>
<dbReference type="GO" id="GO:0005506">
    <property type="term" value="F:iron ion binding"/>
    <property type="evidence" value="ECO:0007669"/>
    <property type="project" value="InterPro"/>
</dbReference>
<keyword evidence="7" id="KW-1133">Transmembrane helix</keyword>
<keyword evidence="4" id="KW-0560">Oxidoreductase</keyword>
<keyword evidence="3" id="KW-0479">Metal-binding</keyword>
<reference evidence="8 9" key="1">
    <citation type="journal article" date="2018" name="New Phytol.">
        <title>Phylogenomics of Endogonaceae and evolution of mycorrhizas within Mucoromycota.</title>
        <authorList>
            <person name="Chang Y."/>
            <person name="Desiro A."/>
            <person name="Na H."/>
            <person name="Sandor L."/>
            <person name="Lipzen A."/>
            <person name="Clum A."/>
            <person name="Barry K."/>
            <person name="Grigoriev I.V."/>
            <person name="Martin F.M."/>
            <person name="Stajich J.E."/>
            <person name="Smith M.E."/>
            <person name="Bonito G."/>
            <person name="Spatafora J.W."/>
        </authorList>
    </citation>
    <scope>NUCLEOTIDE SEQUENCE [LARGE SCALE GENOMIC DNA]</scope>
    <source>
        <strain evidence="8 9">GMNB39</strain>
    </source>
</reference>
<proteinExistence type="inferred from homology"/>
<comment type="similarity">
    <text evidence="1">Belongs to the cytochrome P450 family.</text>
</comment>
<dbReference type="PANTHER" id="PTHR24291:SF50">
    <property type="entry name" value="BIFUNCTIONAL ALBAFLAVENONE MONOOXYGENASE_TERPENE SYNTHASE"/>
    <property type="match status" value="1"/>
</dbReference>
<evidence type="ECO:0000313" key="8">
    <source>
        <dbReference type="EMBL" id="RUP45710.1"/>
    </source>
</evidence>
<organism evidence="8 9">
    <name type="scientific">Jimgerdemannia flammicorona</name>
    <dbReference type="NCBI Taxonomy" id="994334"/>
    <lineage>
        <taxon>Eukaryota</taxon>
        <taxon>Fungi</taxon>
        <taxon>Fungi incertae sedis</taxon>
        <taxon>Mucoromycota</taxon>
        <taxon>Mucoromycotina</taxon>
        <taxon>Endogonomycetes</taxon>
        <taxon>Endogonales</taxon>
        <taxon>Endogonaceae</taxon>
        <taxon>Jimgerdemannia</taxon>
    </lineage>
</organism>
<dbReference type="InterPro" id="IPR001128">
    <property type="entry name" value="Cyt_P450"/>
</dbReference>
<keyword evidence="7" id="KW-0812">Transmembrane</keyword>
<accession>A0A433D4C6</accession>
<dbReference type="SUPFAM" id="SSF48264">
    <property type="entry name" value="Cytochrome P450"/>
    <property type="match status" value="1"/>
</dbReference>
<keyword evidence="9" id="KW-1185">Reference proteome</keyword>
<dbReference type="InterPro" id="IPR050196">
    <property type="entry name" value="Cytochrome_P450_Monoox"/>
</dbReference>
<dbReference type="Gene3D" id="1.10.630.10">
    <property type="entry name" value="Cytochrome P450"/>
    <property type="match status" value="1"/>
</dbReference>
<evidence type="ECO:0000256" key="6">
    <source>
        <dbReference type="ARBA" id="ARBA00023033"/>
    </source>
</evidence>
<dbReference type="Proteomes" id="UP000268093">
    <property type="component" value="Unassembled WGS sequence"/>
</dbReference>
<dbReference type="OrthoDB" id="1470350at2759"/>
<dbReference type="GO" id="GO:0020037">
    <property type="term" value="F:heme binding"/>
    <property type="evidence" value="ECO:0007669"/>
    <property type="project" value="InterPro"/>
</dbReference>
<name>A0A433D4C6_9FUNG</name>
<evidence type="ECO:0000256" key="7">
    <source>
        <dbReference type="SAM" id="Phobius"/>
    </source>
</evidence>
<keyword evidence="5" id="KW-0408">Iron</keyword>
<evidence type="ECO:0000256" key="5">
    <source>
        <dbReference type="ARBA" id="ARBA00023004"/>
    </source>
</evidence>
<gene>
    <name evidence="8" type="ORF">BC936DRAFT_147829</name>
</gene>
<dbReference type="Pfam" id="PF00067">
    <property type="entry name" value="p450"/>
    <property type="match status" value="1"/>
</dbReference>
<evidence type="ECO:0008006" key="10">
    <source>
        <dbReference type="Google" id="ProtNLM"/>
    </source>
</evidence>
<comment type="caution">
    <text evidence="8">The sequence shown here is derived from an EMBL/GenBank/DDBJ whole genome shotgun (WGS) entry which is preliminary data.</text>
</comment>
<keyword evidence="6" id="KW-0503">Monooxygenase</keyword>
<evidence type="ECO:0000313" key="9">
    <source>
        <dbReference type="Proteomes" id="UP000268093"/>
    </source>
</evidence>
<feature type="transmembrane region" description="Helical" evidence="7">
    <location>
        <begin position="355"/>
        <end position="373"/>
    </location>
</feature>
<dbReference type="AlphaFoldDB" id="A0A433D4C6"/>
<dbReference type="PANTHER" id="PTHR24291">
    <property type="entry name" value="CYTOCHROME P450 FAMILY 4"/>
    <property type="match status" value="1"/>
</dbReference>
<keyword evidence="7" id="KW-0472">Membrane</keyword>
<evidence type="ECO:0000256" key="3">
    <source>
        <dbReference type="ARBA" id="ARBA00022723"/>
    </source>
</evidence>